<sequence>MHKIQFNVSTAKKSTCPMTVEKKFNRYDKDKNNKAILKISLTS</sequence>
<evidence type="ECO:0000313" key="1">
    <source>
        <dbReference type="EMBL" id="AHX39783.1"/>
    </source>
</evidence>
<accession>A0A023PZW6</accession>
<organism evidence="1">
    <name type="scientific">Pseudoalteromonas luteoviolacea</name>
    <dbReference type="NCBI Taxonomy" id="43657"/>
    <lineage>
        <taxon>Bacteria</taxon>
        <taxon>Pseudomonadati</taxon>
        <taxon>Pseudomonadota</taxon>
        <taxon>Gammaproteobacteria</taxon>
        <taxon>Alteromonadales</taxon>
        <taxon>Pseudoalteromonadaceae</taxon>
        <taxon>Pseudoalteromonas</taxon>
    </lineage>
</organism>
<reference evidence="1" key="1">
    <citation type="journal article" date="2014" name="Science">
        <title>Marine tubeworm metamorphosis induced by arrays of bacterial phage tail-like structures.</title>
        <authorList>
            <person name="Shikuma N.J."/>
            <person name="Pilhofer M."/>
            <person name="Weiss G.L."/>
            <person name="Hadfield M.G."/>
            <person name="Jensen G.J."/>
            <person name="Newman D.K."/>
        </authorList>
    </citation>
    <scope>NUCLEOTIDE SEQUENCE</scope>
    <source>
        <strain evidence="1">HI1</strain>
    </source>
</reference>
<protein>
    <submittedName>
        <fullName evidence="1">Uncharacterized protein</fullName>
    </submittedName>
</protein>
<dbReference type="AlphaFoldDB" id="A0A023PZW6"/>
<dbReference type="EMBL" id="KF724688">
    <property type="protein sequence ID" value="AHX39783.1"/>
    <property type="molecule type" value="Genomic_DNA"/>
</dbReference>
<proteinExistence type="predicted"/>
<name>A0A023PZW6_9GAMM</name>